<name>A0ABW6WNF7_9ACTN</name>
<evidence type="ECO:0000256" key="6">
    <source>
        <dbReference type="ARBA" id="ARBA00023136"/>
    </source>
</evidence>
<evidence type="ECO:0000313" key="10">
    <source>
        <dbReference type="Proteomes" id="UP001602245"/>
    </source>
</evidence>
<feature type="transmembrane region" description="Helical" evidence="7">
    <location>
        <begin position="278"/>
        <end position="301"/>
    </location>
</feature>
<reference evidence="9 10" key="1">
    <citation type="submission" date="2024-10" db="EMBL/GenBank/DDBJ databases">
        <title>The Natural Products Discovery Center: Release of the First 8490 Sequenced Strains for Exploring Actinobacteria Biosynthetic Diversity.</title>
        <authorList>
            <person name="Kalkreuter E."/>
            <person name="Kautsar S.A."/>
            <person name="Yang D."/>
            <person name="Bader C.D."/>
            <person name="Teijaro C.N."/>
            <person name="Fluegel L."/>
            <person name="Davis C.M."/>
            <person name="Simpson J.R."/>
            <person name="Lauterbach L."/>
            <person name="Steele A.D."/>
            <person name="Gui C."/>
            <person name="Meng S."/>
            <person name="Li G."/>
            <person name="Viehrig K."/>
            <person name="Ye F."/>
            <person name="Su P."/>
            <person name="Kiefer A.F."/>
            <person name="Nichols A."/>
            <person name="Cepeda A.J."/>
            <person name="Yan W."/>
            <person name="Fan B."/>
            <person name="Jiang Y."/>
            <person name="Adhikari A."/>
            <person name="Zheng C.-J."/>
            <person name="Schuster L."/>
            <person name="Cowan T.M."/>
            <person name="Smanski M.J."/>
            <person name="Chevrette M.G."/>
            <person name="De Carvalho L.P.S."/>
            <person name="Shen B."/>
        </authorList>
    </citation>
    <scope>NUCLEOTIDE SEQUENCE [LARGE SCALE GENOMIC DNA]</scope>
    <source>
        <strain evidence="9 10">NPDC000087</strain>
    </source>
</reference>
<dbReference type="PANTHER" id="PTHR23513">
    <property type="entry name" value="INTEGRAL MEMBRANE EFFLUX PROTEIN-RELATED"/>
    <property type="match status" value="1"/>
</dbReference>
<dbReference type="Pfam" id="PF05977">
    <property type="entry name" value="MFS_3"/>
    <property type="match status" value="1"/>
</dbReference>
<dbReference type="PANTHER" id="PTHR23513:SF6">
    <property type="entry name" value="MAJOR FACILITATOR SUPERFAMILY ASSOCIATED DOMAIN-CONTAINING PROTEIN"/>
    <property type="match status" value="1"/>
</dbReference>
<gene>
    <name evidence="9" type="ORF">ACFY35_34470</name>
</gene>
<feature type="transmembrane region" description="Helical" evidence="7">
    <location>
        <begin position="307"/>
        <end position="329"/>
    </location>
</feature>
<dbReference type="InterPro" id="IPR036259">
    <property type="entry name" value="MFS_trans_sf"/>
</dbReference>
<dbReference type="RefSeq" id="WP_020517767.1">
    <property type="nucleotide sequence ID" value="NZ_JBIAZU010000006.1"/>
</dbReference>
<evidence type="ECO:0000256" key="5">
    <source>
        <dbReference type="ARBA" id="ARBA00022989"/>
    </source>
</evidence>
<evidence type="ECO:0000256" key="2">
    <source>
        <dbReference type="ARBA" id="ARBA00022448"/>
    </source>
</evidence>
<keyword evidence="3" id="KW-1003">Cell membrane</keyword>
<evidence type="ECO:0000259" key="8">
    <source>
        <dbReference type="PROSITE" id="PS50850"/>
    </source>
</evidence>
<comment type="subcellular location">
    <subcellularLocation>
        <location evidence="1">Cell membrane</location>
        <topology evidence="1">Multi-pass membrane protein</topology>
    </subcellularLocation>
</comment>
<feature type="domain" description="Major facilitator superfamily (MFS) profile" evidence="8">
    <location>
        <begin position="217"/>
        <end position="448"/>
    </location>
</feature>
<evidence type="ECO:0000256" key="3">
    <source>
        <dbReference type="ARBA" id="ARBA00022475"/>
    </source>
</evidence>
<feature type="transmembrane region" description="Helical" evidence="7">
    <location>
        <begin position="162"/>
        <end position="187"/>
    </location>
</feature>
<evidence type="ECO:0000256" key="4">
    <source>
        <dbReference type="ARBA" id="ARBA00022692"/>
    </source>
</evidence>
<feature type="transmembrane region" description="Helical" evidence="7">
    <location>
        <begin position="349"/>
        <end position="368"/>
    </location>
</feature>
<feature type="transmembrane region" description="Helical" evidence="7">
    <location>
        <begin position="48"/>
        <end position="69"/>
    </location>
</feature>
<evidence type="ECO:0000256" key="7">
    <source>
        <dbReference type="SAM" id="Phobius"/>
    </source>
</evidence>
<organism evidence="9 10">
    <name type="scientific">Paractinoplanes globisporus</name>
    <dbReference type="NCBI Taxonomy" id="113565"/>
    <lineage>
        <taxon>Bacteria</taxon>
        <taxon>Bacillati</taxon>
        <taxon>Actinomycetota</taxon>
        <taxon>Actinomycetes</taxon>
        <taxon>Micromonosporales</taxon>
        <taxon>Micromonosporaceae</taxon>
        <taxon>Paractinoplanes</taxon>
    </lineage>
</organism>
<dbReference type="CDD" id="cd06173">
    <property type="entry name" value="MFS_MefA_like"/>
    <property type="match status" value="1"/>
</dbReference>
<dbReference type="Proteomes" id="UP001602245">
    <property type="component" value="Unassembled WGS sequence"/>
</dbReference>
<dbReference type="SUPFAM" id="SSF103473">
    <property type="entry name" value="MFS general substrate transporter"/>
    <property type="match status" value="1"/>
</dbReference>
<feature type="transmembrane region" description="Helical" evidence="7">
    <location>
        <begin position="221"/>
        <end position="243"/>
    </location>
</feature>
<feature type="transmembrane region" description="Helical" evidence="7">
    <location>
        <begin position="89"/>
        <end position="111"/>
    </location>
</feature>
<keyword evidence="5 7" id="KW-1133">Transmembrane helix</keyword>
<dbReference type="Gene3D" id="1.20.1250.20">
    <property type="entry name" value="MFS general substrate transporter like domains"/>
    <property type="match status" value="1"/>
</dbReference>
<protein>
    <submittedName>
        <fullName evidence="9">MFS transporter</fullName>
    </submittedName>
</protein>
<keyword evidence="4 7" id="KW-0812">Transmembrane</keyword>
<feature type="transmembrane region" description="Helical" evidence="7">
    <location>
        <begin position="249"/>
        <end position="271"/>
    </location>
</feature>
<feature type="transmembrane region" description="Helical" evidence="7">
    <location>
        <begin position="20"/>
        <end position="42"/>
    </location>
</feature>
<dbReference type="InterPro" id="IPR010290">
    <property type="entry name" value="TM_effector"/>
</dbReference>
<dbReference type="EMBL" id="JBIAZU010000006">
    <property type="protein sequence ID" value="MFF5294573.1"/>
    <property type="molecule type" value="Genomic_DNA"/>
</dbReference>
<evidence type="ECO:0000313" key="9">
    <source>
        <dbReference type="EMBL" id="MFF5294573.1"/>
    </source>
</evidence>
<accession>A0ABW6WNF7</accession>
<dbReference type="InterPro" id="IPR020846">
    <property type="entry name" value="MFS_dom"/>
</dbReference>
<evidence type="ECO:0000256" key="1">
    <source>
        <dbReference type="ARBA" id="ARBA00004651"/>
    </source>
</evidence>
<feature type="transmembrane region" description="Helical" evidence="7">
    <location>
        <begin position="374"/>
        <end position="393"/>
    </location>
</feature>
<keyword evidence="6 7" id="KW-0472">Membrane</keyword>
<keyword evidence="2" id="KW-0813">Transport</keyword>
<keyword evidence="10" id="KW-1185">Reference proteome</keyword>
<proteinExistence type="predicted"/>
<comment type="caution">
    <text evidence="9">The sequence shown here is derived from an EMBL/GenBank/DDBJ whole genome shotgun (WGS) entry which is preliminary data.</text>
</comment>
<dbReference type="PROSITE" id="PS50850">
    <property type="entry name" value="MFS"/>
    <property type="match status" value="1"/>
</dbReference>
<sequence>MTEHLLRDVAFRRYWSAQTVSLFGDQVTVLAMPLLAVLAIGAGPAEMGYLTAAALVPNLLFSLPAGAWVDRYPHKRRLMIVADLGRAVLLLIVPLLWWGGGLTLAVLYAVAFGTGTLSVLFEVAHSSLFADLVKRPDYVRANSLVNGSRAMSFVAGPSLGGLLVQVFSAPFALVADAVTFVASAGFLSRMSVAERRVARESGGGMVAGMRFVMGSPVLRPILLGTSTLNLFNYIFAALFVLYATTQLHIAPGTLGLVLGAGAVGGLAGAVVAGRITRWLGIGPALIAGMVVFPAPLILVPLAGGAPLLFVAEFLSALGVMVLDIAAGSVQTAATPHDRLSVASGFNRTVNYGIRPVGAVLGGALGATIGVRPALWVATIGGLLGVLWVVLSPLRKMRDLPPAADAARADAARADATRAGAEPAAAGAAGAAAAGIRGERAASLPVDAP</sequence>